<keyword evidence="3" id="KW-0813">Transport</keyword>
<keyword evidence="7 8" id="KW-0472">Membrane</keyword>
<comment type="similarity">
    <text evidence="2 8">Belongs to the 4-toluene sulfonate uptake permease (TSUP) (TC 2.A.102) family.</text>
</comment>
<evidence type="ECO:0000256" key="3">
    <source>
        <dbReference type="ARBA" id="ARBA00022448"/>
    </source>
</evidence>
<feature type="transmembrane region" description="Helical" evidence="8">
    <location>
        <begin position="31"/>
        <end position="48"/>
    </location>
</feature>
<dbReference type="InterPro" id="IPR002781">
    <property type="entry name" value="TM_pro_TauE-like"/>
</dbReference>
<accession>A0A2D3WRG2</accession>
<reference evidence="9 10" key="1">
    <citation type="journal article" date="2017" name="Front. Microbiol.">
        <title>Comparative Genomic Analysis of the Class Epsilonproteobacteria and Proposed Reclassification to Epsilonbacteraeota (phyl. nov.).</title>
        <authorList>
            <person name="Waite D.W."/>
            <person name="Vanwonterghem I."/>
            <person name="Rinke C."/>
            <person name="Parks D.H."/>
            <person name="Zhang Y."/>
            <person name="Takai K."/>
            <person name="Sievert S.M."/>
            <person name="Simon J."/>
            <person name="Campbell B.J."/>
            <person name="Hanson T.E."/>
            <person name="Woyke T."/>
            <person name="Klotz M.G."/>
            <person name="Hugenholtz P."/>
        </authorList>
    </citation>
    <scope>NUCLEOTIDE SEQUENCE [LARGE SCALE GENOMIC DNA]</scope>
    <source>
        <strain evidence="9">UBA12443</strain>
    </source>
</reference>
<dbReference type="AlphaFoldDB" id="A0A2D3WRG2"/>
<feature type="transmembrane region" description="Helical" evidence="8">
    <location>
        <begin position="108"/>
        <end position="127"/>
    </location>
</feature>
<comment type="caution">
    <text evidence="9">The sequence shown here is derived from an EMBL/GenBank/DDBJ whole genome shotgun (WGS) entry which is preliminary data.</text>
</comment>
<gene>
    <name evidence="9" type="ORF">CFH83_01330</name>
</gene>
<feature type="transmembrane region" description="Helical" evidence="8">
    <location>
        <begin position="68"/>
        <end position="88"/>
    </location>
</feature>
<dbReference type="PANTHER" id="PTHR30269:SF37">
    <property type="entry name" value="MEMBRANE TRANSPORTER PROTEIN"/>
    <property type="match status" value="1"/>
</dbReference>
<keyword evidence="5 8" id="KW-0812">Transmembrane</keyword>
<dbReference type="PANTHER" id="PTHR30269">
    <property type="entry name" value="TRANSMEMBRANE PROTEIN YFCA"/>
    <property type="match status" value="1"/>
</dbReference>
<dbReference type="InterPro" id="IPR052017">
    <property type="entry name" value="TSUP"/>
</dbReference>
<evidence type="ECO:0000313" key="10">
    <source>
        <dbReference type="Proteomes" id="UP000228859"/>
    </source>
</evidence>
<evidence type="ECO:0000313" key="9">
    <source>
        <dbReference type="EMBL" id="DAB39313.1"/>
    </source>
</evidence>
<dbReference type="GO" id="GO:0005886">
    <property type="term" value="C:plasma membrane"/>
    <property type="evidence" value="ECO:0007669"/>
    <property type="project" value="UniProtKB-SubCell"/>
</dbReference>
<feature type="transmembrane region" description="Helical" evidence="8">
    <location>
        <begin position="239"/>
        <end position="255"/>
    </location>
</feature>
<evidence type="ECO:0000256" key="4">
    <source>
        <dbReference type="ARBA" id="ARBA00022475"/>
    </source>
</evidence>
<evidence type="ECO:0000256" key="7">
    <source>
        <dbReference type="ARBA" id="ARBA00023136"/>
    </source>
</evidence>
<evidence type="ECO:0000256" key="2">
    <source>
        <dbReference type="ARBA" id="ARBA00009142"/>
    </source>
</evidence>
<feature type="transmembrane region" description="Helical" evidence="8">
    <location>
        <begin position="207"/>
        <end position="227"/>
    </location>
</feature>
<protein>
    <recommendedName>
        <fullName evidence="8">Probable membrane transporter protein</fullName>
    </recommendedName>
</protein>
<organism evidence="9 10">
    <name type="scientific">Sulfuricurvum kujiense</name>
    <dbReference type="NCBI Taxonomy" id="148813"/>
    <lineage>
        <taxon>Bacteria</taxon>
        <taxon>Pseudomonadati</taxon>
        <taxon>Campylobacterota</taxon>
        <taxon>Epsilonproteobacteria</taxon>
        <taxon>Campylobacterales</taxon>
        <taxon>Sulfurimonadaceae</taxon>
        <taxon>Sulfuricurvum</taxon>
    </lineage>
</organism>
<proteinExistence type="inferred from homology"/>
<name>A0A2D3WRG2_9BACT</name>
<evidence type="ECO:0000256" key="5">
    <source>
        <dbReference type="ARBA" id="ARBA00022692"/>
    </source>
</evidence>
<keyword evidence="4 8" id="KW-1003">Cell membrane</keyword>
<sequence>MEIVVVSLCAFAAALLTLFSGFGLGTLLMPVMALFFPIDIAIAMTAMVHFSNNMFKGFLVGKEVERRVLLIFGIPAMLFAFLGAFVLISFSALPPLFEYSWWGKEIEVLPLKFIIGIVILGFVALELSPKIAKIQFEPKYLPFGGALSGFFGGLSGNQGAFRSMFLLKAGLSKEQFIATGVMLAIMVDMARMLVYGVDISISENSDLWVIFYASLAAFLGSYVAAKLIKKVTIESVKRIVSLFLIVISLGMIVGLV</sequence>
<dbReference type="Proteomes" id="UP000228859">
    <property type="component" value="Unassembled WGS sequence"/>
</dbReference>
<evidence type="ECO:0000256" key="1">
    <source>
        <dbReference type="ARBA" id="ARBA00004651"/>
    </source>
</evidence>
<keyword evidence="6 8" id="KW-1133">Transmembrane helix</keyword>
<comment type="subcellular location">
    <subcellularLocation>
        <location evidence="1 8">Cell membrane</location>
        <topology evidence="1 8">Multi-pass membrane protein</topology>
    </subcellularLocation>
</comment>
<dbReference type="Pfam" id="PF01925">
    <property type="entry name" value="TauE"/>
    <property type="match status" value="1"/>
</dbReference>
<evidence type="ECO:0000256" key="6">
    <source>
        <dbReference type="ARBA" id="ARBA00022989"/>
    </source>
</evidence>
<dbReference type="RefSeq" id="WP_303662774.1">
    <property type="nucleotide sequence ID" value="NZ_DLUI01000021.1"/>
</dbReference>
<evidence type="ECO:0000256" key="8">
    <source>
        <dbReference type="RuleBase" id="RU363041"/>
    </source>
</evidence>
<dbReference type="EMBL" id="DLUI01000021">
    <property type="protein sequence ID" value="DAB39313.1"/>
    <property type="molecule type" value="Genomic_DNA"/>
</dbReference>